<evidence type="ECO:0000313" key="2">
    <source>
        <dbReference type="EMBL" id="OZG51607.1"/>
    </source>
</evidence>
<dbReference type="AlphaFoldDB" id="A0A261EXN6"/>
<gene>
    <name evidence="2" type="ORF">PSRA_1004</name>
</gene>
<dbReference type="EMBL" id="MWWR01000007">
    <property type="protein sequence ID" value="OZG51607.1"/>
    <property type="molecule type" value="Genomic_DNA"/>
</dbReference>
<organism evidence="2 3">
    <name type="scientific">Pseudoscardovia radai</name>
    <dbReference type="NCBI Taxonomy" id="987066"/>
    <lineage>
        <taxon>Bacteria</taxon>
        <taxon>Bacillati</taxon>
        <taxon>Actinomycetota</taxon>
        <taxon>Actinomycetes</taxon>
        <taxon>Bifidobacteriales</taxon>
        <taxon>Bifidobacteriaceae</taxon>
        <taxon>Pseudoscardovia</taxon>
    </lineage>
</organism>
<proteinExistence type="predicted"/>
<comment type="caution">
    <text evidence="2">The sequence shown here is derived from an EMBL/GenBank/DDBJ whole genome shotgun (WGS) entry which is preliminary data.</text>
</comment>
<keyword evidence="3" id="KW-1185">Reference proteome</keyword>
<sequence length="130" mass="13705">MSGRDGAVEEGTAAARNGSTPEAPAIDERRDGDTIFVFGHVTGVPRIVTLRDGSRLWVAAVTPEGAQDSVELRASGRTAEYLIDRDPGDGGRIFAVGLARHDARQPEDVGWYVALQAAATGTSADWRGQG</sequence>
<name>A0A261EXN6_9BIFI</name>
<evidence type="ECO:0000256" key="1">
    <source>
        <dbReference type="SAM" id="MobiDB-lite"/>
    </source>
</evidence>
<reference evidence="2 3" key="1">
    <citation type="journal article" date="2017" name="BMC Genomics">
        <title>Comparative genomic and phylogenomic analyses of the Bifidobacteriaceae family.</title>
        <authorList>
            <person name="Lugli G.A."/>
            <person name="Milani C."/>
            <person name="Turroni F."/>
            <person name="Duranti S."/>
            <person name="Mancabelli L."/>
            <person name="Mangifesta M."/>
            <person name="Ferrario C."/>
            <person name="Modesto M."/>
            <person name="Mattarelli P."/>
            <person name="Jiri K."/>
            <person name="van Sinderen D."/>
            <person name="Ventura M."/>
        </authorList>
    </citation>
    <scope>NUCLEOTIDE SEQUENCE [LARGE SCALE GENOMIC DNA]</scope>
    <source>
        <strain evidence="2 3">DSM 24742</strain>
    </source>
</reference>
<protein>
    <submittedName>
        <fullName evidence="2">Uncharacterized protein</fullName>
    </submittedName>
</protein>
<dbReference type="RefSeq" id="WP_094660821.1">
    <property type="nucleotide sequence ID" value="NZ_MWWR01000007.1"/>
</dbReference>
<accession>A0A261EXN6</accession>
<dbReference type="Proteomes" id="UP000216725">
    <property type="component" value="Unassembled WGS sequence"/>
</dbReference>
<feature type="region of interest" description="Disordered" evidence="1">
    <location>
        <begin position="1"/>
        <end position="29"/>
    </location>
</feature>
<evidence type="ECO:0000313" key="3">
    <source>
        <dbReference type="Proteomes" id="UP000216725"/>
    </source>
</evidence>